<dbReference type="EMBL" id="VDDB01000012">
    <property type="protein sequence ID" value="TNB95217.1"/>
    <property type="molecule type" value="Genomic_DNA"/>
</dbReference>
<dbReference type="Pfam" id="PF21852">
    <property type="entry name" value="DUF6911"/>
    <property type="match status" value="1"/>
</dbReference>
<reference evidence="1" key="1">
    <citation type="submission" date="2019-06" db="EMBL/GenBank/DDBJ databases">
        <title>Pseudomonas-derived Butenolides : (Bio)synthesis of Styrolides.</title>
        <authorList>
            <person name="Klapper M."/>
            <person name="Chowdhury S."/>
            <person name="Stallforth P."/>
        </authorList>
    </citation>
    <scope>NUCLEOTIDE SEQUENCE [LARGE SCALE GENOMIC DNA]</scope>
    <source>
        <strain evidence="1">EC-S101</strain>
    </source>
</reference>
<sequence length="133" mass="14516">MVIGGYTLSPEHGRLQIPLVHQPTMEDVESIIFEYSKFDGVISLSVTPVPETGPYEINLYADSGNYLLMLNQYLDDGGHVVRTLNNTSAGTKRIDVLGDCYQASLITRDIGVVISCFQEFLSSGNVSSLVLSV</sequence>
<accession>A0A5C4KYV4</accession>
<name>A0A5C4KYV4_PSEJE</name>
<dbReference type="RefSeq" id="WP_139054796.1">
    <property type="nucleotide sequence ID" value="NZ_VDDB01000012.1"/>
</dbReference>
<organism evidence="1 2">
    <name type="scientific">Pseudomonas jessenii</name>
    <dbReference type="NCBI Taxonomy" id="77298"/>
    <lineage>
        <taxon>Bacteria</taxon>
        <taxon>Pseudomonadati</taxon>
        <taxon>Pseudomonadota</taxon>
        <taxon>Gammaproteobacteria</taxon>
        <taxon>Pseudomonadales</taxon>
        <taxon>Pseudomonadaceae</taxon>
        <taxon>Pseudomonas</taxon>
    </lineage>
</organism>
<dbReference type="InterPro" id="IPR054205">
    <property type="entry name" value="DUF6911"/>
</dbReference>
<evidence type="ECO:0000313" key="1">
    <source>
        <dbReference type="EMBL" id="TNB95217.1"/>
    </source>
</evidence>
<gene>
    <name evidence="1" type="ORF">FHG55_14745</name>
</gene>
<evidence type="ECO:0000313" key="2">
    <source>
        <dbReference type="Proteomes" id="UP000306272"/>
    </source>
</evidence>
<comment type="caution">
    <text evidence="1">The sequence shown here is derived from an EMBL/GenBank/DDBJ whole genome shotgun (WGS) entry which is preliminary data.</text>
</comment>
<keyword evidence="2" id="KW-1185">Reference proteome</keyword>
<proteinExistence type="predicted"/>
<dbReference type="AlphaFoldDB" id="A0A5C4KYV4"/>
<protein>
    <submittedName>
        <fullName evidence="1">Uncharacterized protein</fullName>
    </submittedName>
</protein>
<dbReference type="Proteomes" id="UP000306272">
    <property type="component" value="Unassembled WGS sequence"/>
</dbReference>